<dbReference type="InterPro" id="IPR035906">
    <property type="entry name" value="MetI-like_sf"/>
</dbReference>
<dbReference type="PROSITE" id="PS50928">
    <property type="entry name" value="ABC_TM1"/>
    <property type="match status" value="2"/>
</dbReference>
<dbReference type="PANTHER" id="PTHR43357:SF4">
    <property type="entry name" value="INNER MEMBRANE ABC TRANSPORTER PERMEASE PROTEIN YDCV"/>
    <property type="match status" value="1"/>
</dbReference>
<evidence type="ECO:0000256" key="4">
    <source>
        <dbReference type="ARBA" id="ARBA00022519"/>
    </source>
</evidence>
<evidence type="ECO:0000256" key="7">
    <source>
        <dbReference type="ARBA" id="ARBA00023136"/>
    </source>
</evidence>
<evidence type="ECO:0000256" key="8">
    <source>
        <dbReference type="RuleBase" id="RU363032"/>
    </source>
</evidence>
<feature type="transmembrane region" description="Helical" evidence="8">
    <location>
        <begin position="464"/>
        <end position="488"/>
    </location>
</feature>
<feature type="transmembrane region" description="Helical" evidence="8">
    <location>
        <begin position="47"/>
        <end position="74"/>
    </location>
</feature>
<reference evidence="10" key="2">
    <citation type="submission" date="2020-09" db="EMBL/GenBank/DDBJ databases">
        <authorList>
            <person name="Sun Q."/>
            <person name="Zhou Y."/>
        </authorList>
    </citation>
    <scope>NUCLEOTIDE SEQUENCE</scope>
    <source>
        <strain evidence="10">CGMCC 1.15152</strain>
    </source>
</reference>
<proteinExistence type="inferred from homology"/>
<reference evidence="10" key="1">
    <citation type="journal article" date="2014" name="Int. J. Syst. Evol. Microbiol.">
        <title>Complete genome sequence of Corynebacterium casei LMG S-19264T (=DSM 44701T), isolated from a smear-ripened cheese.</title>
        <authorList>
            <consortium name="US DOE Joint Genome Institute (JGI-PGF)"/>
            <person name="Walter F."/>
            <person name="Albersmeier A."/>
            <person name="Kalinowski J."/>
            <person name="Ruckert C."/>
        </authorList>
    </citation>
    <scope>NUCLEOTIDE SEQUENCE</scope>
    <source>
        <strain evidence="10">CGMCC 1.15152</strain>
    </source>
</reference>
<dbReference type="CDD" id="cd06261">
    <property type="entry name" value="TM_PBP2"/>
    <property type="match status" value="2"/>
</dbReference>
<keyword evidence="6 8" id="KW-1133">Transmembrane helix</keyword>
<keyword evidence="5 8" id="KW-0812">Transmembrane</keyword>
<dbReference type="EMBL" id="BMHO01000001">
    <property type="protein sequence ID" value="GGD29202.1"/>
    <property type="molecule type" value="Genomic_DNA"/>
</dbReference>
<sequence>MVALVCVVCFVAPALMIVQGAFKTEMFGDDGEFTTAVFIEVITSPRVLSVALTTIGMGIAVIAVSTVIALFFAAVYTKTRTPLRQLIPAVMFILMSTPGLFFAIAWGMLGNPNVGLVNDVLAALFGDAARVINAESWWGIVLVSAVRLIALQFFLLLGPFLAMDRSLEEAARISGASPLRTFFQMEIPILAPALTGSMILGFVLFLEAFDAPQILGVPAGIFVIPTEIYQFLSASTGPQFGHASAMSLLLMIVLLLLVLVQVRILGKRSFVTVGGREARPVRRDVGGWKWVFSGGIVLFALVTLVLPMYQLIRVSLSPYFGASDNFGFDNFASILTNTRMIDAFGNTLMVAAFGAFLAMAAATILSWAARFRGGALSRFIEFSQWLGLAMPGLILALAVLWLFLEVPGLGQFYGTPVIMVFALFVGIIPLAGRTTGGAIAQIPMSLEEAAWVSGATKYRAIWDVVIRLIAPSIISGWVLCFVVISGVLSTPLVLSAPGSNYLSVEIYSRYVEGQAPTSAAASLLLIASFLTISAVALLLAWVARRGLRTASTPGKDQS</sequence>
<feature type="transmembrane region" description="Helical" evidence="8">
    <location>
        <begin position="287"/>
        <end position="309"/>
    </location>
</feature>
<gene>
    <name evidence="10" type="ORF">GCM10010915_06680</name>
</gene>
<comment type="similarity">
    <text evidence="8">Belongs to the binding-protein-dependent transport system permease family.</text>
</comment>
<dbReference type="Proteomes" id="UP000633205">
    <property type="component" value="Unassembled WGS sequence"/>
</dbReference>
<feature type="transmembrane region" description="Helical" evidence="8">
    <location>
        <begin position="86"/>
        <end position="109"/>
    </location>
</feature>
<keyword evidence="2 8" id="KW-0813">Transport</keyword>
<comment type="subcellular location">
    <subcellularLocation>
        <location evidence="1">Cell inner membrane</location>
        <topology evidence="1">Multi-pass membrane protein</topology>
    </subcellularLocation>
    <subcellularLocation>
        <location evidence="8">Cell membrane</location>
        <topology evidence="8">Multi-pass membrane protein</topology>
    </subcellularLocation>
</comment>
<name>A0A916Y3D7_9MICO</name>
<keyword evidence="7 8" id="KW-0472">Membrane</keyword>
<feature type="transmembrane region" description="Helical" evidence="8">
    <location>
        <begin position="410"/>
        <end position="431"/>
    </location>
</feature>
<evidence type="ECO:0000256" key="5">
    <source>
        <dbReference type="ARBA" id="ARBA00022692"/>
    </source>
</evidence>
<dbReference type="PANTHER" id="PTHR43357">
    <property type="entry name" value="INNER MEMBRANE ABC TRANSPORTER PERMEASE PROTEIN YDCV"/>
    <property type="match status" value="1"/>
</dbReference>
<dbReference type="SUPFAM" id="SSF161098">
    <property type="entry name" value="MetI-like"/>
    <property type="match status" value="2"/>
</dbReference>
<comment type="caution">
    <text evidence="10">The sequence shown here is derived from an EMBL/GenBank/DDBJ whole genome shotgun (WGS) entry which is preliminary data.</text>
</comment>
<dbReference type="Gene3D" id="1.10.3720.10">
    <property type="entry name" value="MetI-like"/>
    <property type="match status" value="2"/>
</dbReference>
<feature type="transmembrane region" description="Helical" evidence="8">
    <location>
        <begin position="137"/>
        <end position="162"/>
    </location>
</feature>
<evidence type="ECO:0000313" key="11">
    <source>
        <dbReference type="Proteomes" id="UP000633205"/>
    </source>
</evidence>
<keyword evidence="11" id="KW-1185">Reference proteome</keyword>
<dbReference type="GO" id="GO:0005886">
    <property type="term" value="C:plasma membrane"/>
    <property type="evidence" value="ECO:0007669"/>
    <property type="project" value="UniProtKB-SubCell"/>
</dbReference>
<dbReference type="GO" id="GO:0055085">
    <property type="term" value="P:transmembrane transport"/>
    <property type="evidence" value="ECO:0007669"/>
    <property type="project" value="InterPro"/>
</dbReference>
<feature type="transmembrane region" description="Helical" evidence="8">
    <location>
        <begin position="245"/>
        <end position="266"/>
    </location>
</feature>
<keyword evidence="3" id="KW-1003">Cell membrane</keyword>
<feature type="transmembrane region" description="Helical" evidence="8">
    <location>
        <begin position="183"/>
        <end position="206"/>
    </location>
</feature>
<dbReference type="InterPro" id="IPR000515">
    <property type="entry name" value="MetI-like"/>
</dbReference>
<feature type="domain" description="ABC transmembrane type-1" evidence="9">
    <location>
        <begin position="344"/>
        <end position="536"/>
    </location>
</feature>
<evidence type="ECO:0000256" key="2">
    <source>
        <dbReference type="ARBA" id="ARBA00022448"/>
    </source>
</evidence>
<feature type="domain" description="ABC transmembrane type-1" evidence="9">
    <location>
        <begin position="51"/>
        <end position="261"/>
    </location>
</feature>
<evidence type="ECO:0000256" key="6">
    <source>
        <dbReference type="ARBA" id="ARBA00022989"/>
    </source>
</evidence>
<evidence type="ECO:0000256" key="3">
    <source>
        <dbReference type="ARBA" id="ARBA00022475"/>
    </source>
</evidence>
<dbReference type="Pfam" id="PF00528">
    <property type="entry name" value="BPD_transp_1"/>
    <property type="match status" value="2"/>
</dbReference>
<feature type="transmembrane region" description="Helical" evidence="8">
    <location>
        <begin position="343"/>
        <end position="365"/>
    </location>
</feature>
<accession>A0A916Y3D7</accession>
<evidence type="ECO:0000313" key="10">
    <source>
        <dbReference type="EMBL" id="GGD29202.1"/>
    </source>
</evidence>
<organism evidence="10 11">
    <name type="scientific">Microbacterium faecale</name>
    <dbReference type="NCBI Taxonomy" id="1804630"/>
    <lineage>
        <taxon>Bacteria</taxon>
        <taxon>Bacillati</taxon>
        <taxon>Actinomycetota</taxon>
        <taxon>Actinomycetes</taxon>
        <taxon>Micrococcales</taxon>
        <taxon>Microbacteriaceae</taxon>
        <taxon>Microbacterium</taxon>
    </lineage>
</organism>
<feature type="transmembrane region" description="Helical" evidence="8">
    <location>
        <begin position="519"/>
        <end position="542"/>
    </location>
</feature>
<feature type="transmembrane region" description="Helical" evidence="8">
    <location>
        <begin position="385"/>
        <end position="404"/>
    </location>
</feature>
<dbReference type="AlphaFoldDB" id="A0A916Y3D7"/>
<keyword evidence="4" id="KW-0997">Cell inner membrane</keyword>
<protein>
    <submittedName>
        <fullName evidence="10">Iron ABC transporter permease</fullName>
    </submittedName>
</protein>
<evidence type="ECO:0000256" key="1">
    <source>
        <dbReference type="ARBA" id="ARBA00004429"/>
    </source>
</evidence>
<evidence type="ECO:0000259" key="9">
    <source>
        <dbReference type="PROSITE" id="PS50928"/>
    </source>
</evidence>